<evidence type="ECO:0000313" key="3">
    <source>
        <dbReference type="Proteomes" id="UP001177670"/>
    </source>
</evidence>
<feature type="region of interest" description="Disordered" evidence="1">
    <location>
        <begin position="43"/>
        <end position="73"/>
    </location>
</feature>
<dbReference type="EMBL" id="JAHYIQ010000011">
    <property type="protein sequence ID" value="KAK1128162.1"/>
    <property type="molecule type" value="Genomic_DNA"/>
</dbReference>
<evidence type="ECO:0000256" key="1">
    <source>
        <dbReference type="SAM" id="MobiDB-lite"/>
    </source>
</evidence>
<dbReference type="Proteomes" id="UP001177670">
    <property type="component" value="Unassembled WGS sequence"/>
</dbReference>
<name>A0AA40FZC9_9HYME</name>
<keyword evidence="3" id="KW-1185">Reference proteome</keyword>
<organism evidence="2 3">
    <name type="scientific">Melipona bicolor</name>
    <dbReference type="NCBI Taxonomy" id="60889"/>
    <lineage>
        <taxon>Eukaryota</taxon>
        <taxon>Metazoa</taxon>
        <taxon>Ecdysozoa</taxon>
        <taxon>Arthropoda</taxon>
        <taxon>Hexapoda</taxon>
        <taxon>Insecta</taxon>
        <taxon>Pterygota</taxon>
        <taxon>Neoptera</taxon>
        <taxon>Endopterygota</taxon>
        <taxon>Hymenoptera</taxon>
        <taxon>Apocrita</taxon>
        <taxon>Aculeata</taxon>
        <taxon>Apoidea</taxon>
        <taxon>Anthophila</taxon>
        <taxon>Apidae</taxon>
        <taxon>Melipona</taxon>
    </lineage>
</organism>
<reference evidence="2" key="1">
    <citation type="submission" date="2021-10" db="EMBL/GenBank/DDBJ databases">
        <title>Melipona bicolor Genome sequencing and assembly.</title>
        <authorList>
            <person name="Araujo N.S."/>
            <person name="Arias M.C."/>
        </authorList>
    </citation>
    <scope>NUCLEOTIDE SEQUENCE</scope>
    <source>
        <strain evidence="2">USP_2M_L1-L4_2017</strain>
        <tissue evidence="2">Whole body</tissue>
    </source>
</reference>
<evidence type="ECO:0000313" key="2">
    <source>
        <dbReference type="EMBL" id="KAK1128162.1"/>
    </source>
</evidence>
<proteinExistence type="predicted"/>
<dbReference type="AlphaFoldDB" id="A0AA40FZC9"/>
<comment type="caution">
    <text evidence="2">The sequence shown here is derived from an EMBL/GenBank/DDBJ whole genome shotgun (WGS) entry which is preliminary data.</text>
</comment>
<gene>
    <name evidence="2" type="ORF">K0M31_003649</name>
</gene>
<protein>
    <submittedName>
        <fullName evidence="2">Uncharacterized protein</fullName>
    </submittedName>
</protein>
<sequence>MTEYDIAFVILSDFQKSVDQSQRLSFEPRREAISSKWAVVAQKGGSGDVSRADLATRRAARSPRSSRSTKNAFERAFPSVAGYRGRLSVDGGGQPPGP</sequence>
<accession>A0AA40FZC9</accession>